<keyword evidence="4" id="KW-1185">Reference proteome</keyword>
<feature type="domain" description="DOMON" evidence="2">
    <location>
        <begin position="45"/>
        <end position="160"/>
    </location>
</feature>
<reference evidence="4" key="1">
    <citation type="journal article" date="2015" name="Nat. Genet.">
        <title>The genome and transcriptome of the zoonotic hookworm Ancylostoma ceylanicum identify infection-specific gene families.</title>
        <authorList>
            <person name="Schwarz E.M."/>
            <person name="Hu Y."/>
            <person name="Antoshechkin I."/>
            <person name="Miller M.M."/>
            <person name="Sternberg P.W."/>
            <person name="Aroian R.V."/>
        </authorList>
    </citation>
    <scope>NUCLEOTIDE SEQUENCE</scope>
    <source>
        <strain evidence="4">HY135</strain>
    </source>
</reference>
<evidence type="ECO:0000256" key="1">
    <source>
        <dbReference type="SAM" id="SignalP"/>
    </source>
</evidence>
<organism evidence="3 4">
    <name type="scientific">Ancylostoma ceylanicum</name>
    <dbReference type="NCBI Taxonomy" id="53326"/>
    <lineage>
        <taxon>Eukaryota</taxon>
        <taxon>Metazoa</taxon>
        <taxon>Ecdysozoa</taxon>
        <taxon>Nematoda</taxon>
        <taxon>Chromadorea</taxon>
        <taxon>Rhabditida</taxon>
        <taxon>Rhabditina</taxon>
        <taxon>Rhabditomorpha</taxon>
        <taxon>Strongyloidea</taxon>
        <taxon>Ancylostomatidae</taxon>
        <taxon>Ancylostomatinae</taxon>
        <taxon>Ancylostoma</taxon>
    </lineage>
</organism>
<dbReference type="PANTHER" id="PTHR46902:SF1">
    <property type="entry name" value="DOMON DOMAIN-CONTAINING PROTEIN FRRS1L"/>
    <property type="match status" value="1"/>
</dbReference>
<sequence length="273" mass="31072">MLYKNTLVYLMVAICFTQEQFNDEDCGVKKGCVFAPKDCTSDGSCLINFTYRMVGSKLEMEISGKVTNKEEYAVVGLSKDESMGNDLLICCINSGKKVFASLAMHRARKRTEFLDPKGLEVIKAHSKDDRLYCKIRQTRAKFENQSFSLSEPYYILLAVGSYRNNTFQYHTRWNSYIMPKVSLREFGEEGSAPLSFIRSISVPNPSSHFSYVTEYYNTIHRFDLPNYTEVSEEEQGAVLEVNMTTKTEKAAQTASNAIMLIIVMATTVFQYSM</sequence>
<keyword evidence="1" id="KW-0732">Signal</keyword>
<dbReference type="Proteomes" id="UP000024635">
    <property type="component" value="Unassembled WGS sequence"/>
</dbReference>
<proteinExistence type="predicted"/>
<evidence type="ECO:0000313" key="3">
    <source>
        <dbReference type="EMBL" id="EYC23300.1"/>
    </source>
</evidence>
<feature type="signal peptide" evidence="1">
    <location>
        <begin position="1"/>
        <end position="17"/>
    </location>
</feature>
<dbReference type="InterPro" id="IPR042789">
    <property type="entry name" value="FRRS1L"/>
</dbReference>
<dbReference type="PANTHER" id="PTHR46902">
    <property type="entry name" value="DOMON DOMAIN-CONTAINING PROTEIN FRRS1L"/>
    <property type="match status" value="1"/>
</dbReference>
<protein>
    <recommendedName>
        <fullName evidence="2">DOMON domain-containing protein</fullName>
    </recommendedName>
</protein>
<dbReference type="OrthoDB" id="6372137at2759"/>
<dbReference type="GO" id="GO:1900449">
    <property type="term" value="P:regulation of glutamate receptor signaling pathway"/>
    <property type="evidence" value="ECO:0007669"/>
    <property type="project" value="InterPro"/>
</dbReference>
<evidence type="ECO:0000259" key="2">
    <source>
        <dbReference type="Pfam" id="PF03351"/>
    </source>
</evidence>
<dbReference type="GO" id="GO:0099072">
    <property type="term" value="P:regulation of postsynaptic membrane neurotransmitter receptor levels"/>
    <property type="evidence" value="ECO:0007669"/>
    <property type="project" value="TreeGrafter"/>
</dbReference>
<name>A0A016V765_9BILA</name>
<gene>
    <name evidence="3" type="primary">Acey_s0015.g2578</name>
    <name evidence="3" type="ORF">Y032_0015g2578</name>
</gene>
<dbReference type="EMBL" id="JARK01001351">
    <property type="protein sequence ID" value="EYC23300.1"/>
    <property type="molecule type" value="Genomic_DNA"/>
</dbReference>
<dbReference type="STRING" id="53326.A0A016V765"/>
<evidence type="ECO:0000313" key="4">
    <source>
        <dbReference type="Proteomes" id="UP000024635"/>
    </source>
</evidence>
<dbReference type="InterPro" id="IPR005018">
    <property type="entry name" value="DOMON_domain"/>
</dbReference>
<feature type="chain" id="PRO_5001489737" description="DOMON domain-containing protein" evidence="1">
    <location>
        <begin position="18"/>
        <end position="273"/>
    </location>
</feature>
<dbReference type="Pfam" id="PF03351">
    <property type="entry name" value="DOMON"/>
    <property type="match status" value="1"/>
</dbReference>
<dbReference type="AlphaFoldDB" id="A0A016V765"/>
<comment type="caution">
    <text evidence="3">The sequence shown here is derived from an EMBL/GenBank/DDBJ whole genome shotgun (WGS) entry which is preliminary data.</text>
</comment>
<accession>A0A016V765</accession>